<dbReference type="EMBL" id="QGGI01000007">
    <property type="protein sequence ID" value="PWJ95095.1"/>
    <property type="molecule type" value="Genomic_DNA"/>
</dbReference>
<keyword evidence="2" id="KW-1185">Reference proteome</keyword>
<organism evidence="1 2">
    <name type="scientific">Oceanotoga teriensis</name>
    <dbReference type="NCBI Taxonomy" id="515440"/>
    <lineage>
        <taxon>Bacteria</taxon>
        <taxon>Thermotogati</taxon>
        <taxon>Thermotogota</taxon>
        <taxon>Thermotogae</taxon>
        <taxon>Petrotogales</taxon>
        <taxon>Petrotogaceae</taxon>
        <taxon>Oceanotoga</taxon>
    </lineage>
</organism>
<protein>
    <submittedName>
        <fullName evidence="1">Uncharacterized protein</fullName>
    </submittedName>
</protein>
<dbReference type="RefSeq" id="WP_109604630.1">
    <property type="nucleotide sequence ID" value="NZ_JAMHJO010000002.1"/>
</dbReference>
<reference evidence="1 2" key="1">
    <citation type="submission" date="2018-05" db="EMBL/GenBank/DDBJ databases">
        <title>Genomic Encyclopedia of Type Strains, Phase IV (KMG-IV): sequencing the most valuable type-strain genomes for metagenomic binning, comparative biology and taxonomic classification.</title>
        <authorList>
            <person name="Goeker M."/>
        </authorList>
    </citation>
    <scope>NUCLEOTIDE SEQUENCE [LARGE SCALE GENOMIC DNA]</scope>
    <source>
        <strain evidence="1 2">DSM 24906</strain>
    </source>
</reference>
<name>A0AA45C754_9BACT</name>
<dbReference type="Proteomes" id="UP000245921">
    <property type="component" value="Unassembled WGS sequence"/>
</dbReference>
<evidence type="ECO:0000313" key="2">
    <source>
        <dbReference type="Proteomes" id="UP000245921"/>
    </source>
</evidence>
<proteinExistence type="predicted"/>
<comment type="caution">
    <text evidence="1">The sequence shown here is derived from an EMBL/GenBank/DDBJ whole genome shotgun (WGS) entry which is preliminary data.</text>
</comment>
<dbReference type="AlphaFoldDB" id="A0AA45C754"/>
<sequence length="536" mass="63437">MSKRLTVLLFIIFTFILSFGSSYTMNSFDSSELNRINSAMSTDKGNFSLNVAKVIYDFYNFDWAGNEYLLRDLEDIMNLYSEDIYSEDFDSEFDDEDYLEKLEEFFKSLKSSDVYDLMVSIKDELKDLDENKDSLVFLSKEAYDDFVKFINVDSDPYFVEFDYETVGNFAFDYRTLKILDILANTFVYMNDNPSMLEYYHNFFSYFESDPDEEDLIRPEANSVFSQMEYVEPEDFEPLLKKLAAVDGDSEWISLRDIFIPEILILPPSYEYFTISDYAMRGMLLIDDFETSDLFVNKRYADLVDYFMNTSEADDFVYYYYPDSYGIKEDFDKVLKENYNFRYANPILGFLNVSFDEFLMEEDLEDIVSEFWMSINGVKVYNFRDFVEEFLNSYKDVMNFKFRMMFNIDMSTGYEEPGEVVEPLVLGLDMNMTFNYPAYKDPFDVGAMNLRFKPEIFNVVMSEFAKLEQGYFNISEIVSNISEYTDFLKVENNDLVFYLNVDNYFDSEISFVNFMSDDIVNLLSMFLMTAMSSDYNY</sequence>
<gene>
    <name evidence="1" type="ORF">C7380_10750</name>
</gene>
<evidence type="ECO:0000313" key="1">
    <source>
        <dbReference type="EMBL" id="PWJ95095.1"/>
    </source>
</evidence>
<accession>A0AA45C754</accession>